<dbReference type="PRINTS" id="PR00834">
    <property type="entry name" value="PROTEASES2C"/>
</dbReference>
<dbReference type="SUPFAM" id="SSF50494">
    <property type="entry name" value="Trypsin-like serine proteases"/>
    <property type="match status" value="1"/>
</dbReference>
<feature type="transmembrane region" description="Helical" evidence="8">
    <location>
        <begin position="6"/>
        <end position="39"/>
    </location>
</feature>
<dbReference type="EC" id="3.4.21.-" evidence="9"/>
<evidence type="ECO:0000256" key="6">
    <source>
        <dbReference type="ARBA" id="ARBA00022989"/>
    </source>
</evidence>
<sequence>MTRLDWIIVVIAILGAIAGYGRGFVVGALSLAGFALGAVVGTRIAPLLMSGGSSSPYAPLFGLVGALALGVLFAAGFSGIAYRVRGGAQRIPGFTTVDGALGALLTAAIALALAWIAGAVALQTPGQSKLRREVQRSSVLRTLNSVLPPSGPILNALARIDPLPALRGPEANVPPPRAAIARVPEVRGAAGSVVRILGTACGLGVEGSGWVVADGLVVTNAHVVAGQDDTTVQVRGTGAHLDARAVAFDTDDDVAILRVPGLAAPRLRLRSSVPAGTGGALLGFPQNGPYDVRPVRVGETRETLADDAYGRGPVRRSIVPLRGRVRHGNSGGPLVDAKGRVIGTVFASTVGADRPGGYAIPNQVVRDVLRNAGATVSTGPCTR</sequence>
<evidence type="ECO:0000256" key="3">
    <source>
        <dbReference type="ARBA" id="ARBA00022670"/>
    </source>
</evidence>
<dbReference type="InterPro" id="IPR043504">
    <property type="entry name" value="Peptidase_S1_PA_chymotrypsin"/>
</dbReference>
<gene>
    <name evidence="9" type="ORF">DSM104329_04265</name>
</gene>
<dbReference type="Pfam" id="PF13365">
    <property type="entry name" value="Trypsin_2"/>
    <property type="match status" value="1"/>
</dbReference>
<reference evidence="9" key="1">
    <citation type="journal article" date="2022" name="Int. J. Syst. Evol. Microbiol.">
        <title>Pseudomonas aegrilactucae sp. nov. and Pseudomonas morbosilactucae sp. nov., pathogens causing bacterial rot of lettuce in Japan.</title>
        <authorList>
            <person name="Sawada H."/>
            <person name="Fujikawa T."/>
            <person name="Satou M."/>
        </authorList>
    </citation>
    <scope>NUCLEOTIDE SEQUENCE</scope>
    <source>
        <strain evidence="9">0166_1</strain>
    </source>
</reference>
<keyword evidence="4 8" id="KW-0812">Transmembrane</keyword>
<keyword evidence="7 8" id="KW-0472">Membrane</keyword>
<evidence type="ECO:0000256" key="5">
    <source>
        <dbReference type="ARBA" id="ARBA00022801"/>
    </source>
</evidence>
<dbReference type="InterPro" id="IPR001940">
    <property type="entry name" value="Peptidase_S1C"/>
</dbReference>
<evidence type="ECO:0000313" key="10">
    <source>
        <dbReference type="Proteomes" id="UP001162834"/>
    </source>
</evidence>
<organism evidence="9 10">
    <name type="scientific">Capillimicrobium parvum</name>
    <dbReference type="NCBI Taxonomy" id="2884022"/>
    <lineage>
        <taxon>Bacteria</taxon>
        <taxon>Bacillati</taxon>
        <taxon>Actinomycetota</taxon>
        <taxon>Thermoleophilia</taxon>
        <taxon>Solirubrobacterales</taxon>
        <taxon>Capillimicrobiaceae</taxon>
        <taxon>Capillimicrobium</taxon>
    </lineage>
</organism>
<keyword evidence="10" id="KW-1185">Reference proteome</keyword>
<dbReference type="InterPro" id="IPR051201">
    <property type="entry name" value="Chloro_Bact_Ser_Proteases"/>
</dbReference>
<evidence type="ECO:0000256" key="7">
    <source>
        <dbReference type="ARBA" id="ARBA00023136"/>
    </source>
</evidence>
<dbReference type="InterPro" id="IPR003825">
    <property type="entry name" value="Colicin-V_CvpA"/>
</dbReference>
<dbReference type="NCBIfam" id="NF033740">
    <property type="entry name" value="MarP_fam_protase"/>
    <property type="match status" value="1"/>
</dbReference>
<feature type="transmembrane region" description="Helical" evidence="8">
    <location>
        <begin position="100"/>
        <end position="122"/>
    </location>
</feature>
<dbReference type="PANTHER" id="PTHR43343">
    <property type="entry name" value="PEPTIDASE S12"/>
    <property type="match status" value="1"/>
</dbReference>
<evidence type="ECO:0000256" key="1">
    <source>
        <dbReference type="ARBA" id="ARBA00004141"/>
    </source>
</evidence>
<evidence type="ECO:0000313" key="9">
    <source>
        <dbReference type="EMBL" id="UGS37844.1"/>
    </source>
</evidence>
<protein>
    <submittedName>
        <fullName evidence="9">Serine protease</fullName>
        <ecNumber evidence="9">3.4.21.-</ecNumber>
    </submittedName>
</protein>
<dbReference type="InterPro" id="IPR009003">
    <property type="entry name" value="Peptidase_S1_PA"/>
</dbReference>
<comment type="similarity">
    <text evidence="2">Belongs to the peptidase S1C family.</text>
</comment>
<proteinExistence type="inferred from homology"/>
<keyword evidence="5 9" id="KW-0378">Hydrolase</keyword>
<dbReference type="Gene3D" id="2.40.10.10">
    <property type="entry name" value="Trypsin-like serine proteases"/>
    <property type="match status" value="2"/>
</dbReference>
<dbReference type="GO" id="GO:0016020">
    <property type="term" value="C:membrane"/>
    <property type="evidence" value="ECO:0007669"/>
    <property type="project" value="UniProtKB-SubCell"/>
</dbReference>
<dbReference type="GO" id="GO:0009403">
    <property type="term" value="P:toxin biosynthetic process"/>
    <property type="evidence" value="ECO:0007669"/>
    <property type="project" value="InterPro"/>
</dbReference>
<feature type="transmembrane region" description="Helical" evidence="8">
    <location>
        <begin position="60"/>
        <end position="80"/>
    </location>
</feature>
<evidence type="ECO:0000256" key="8">
    <source>
        <dbReference type="SAM" id="Phobius"/>
    </source>
</evidence>
<keyword evidence="6 8" id="KW-1133">Transmembrane helix</keyword>
<dbReference type="PANTHER" id="PTHR43343:SF3">
    <property type="entry name" value="PROTEASE DO-LIKE 8, CHLOROPLASTIC"/>
    <property type="match status" value="1"/>
</dbReference>
<dbReference type="EMBL" id="CP087164">
    <property type="protein sequence ID" value="UGS37844.1"/>
    <property type="molecule type" value="Genomic_DNA"/>
</dbReference>
<dbReference type="Pfam" id="PF02674">
    <property type="entry name" value="Colicin_V"/>
    <property type="match status" value="1"/>
</dbReference>
<name>A0A9E7C2K2_9ACTN</name>
<evidence type="ECO:0000256" key="2">
    <source>
        <dbReference type="ARBA" id="ARBA00010541"/>
    </source>
</evidence>
<keyword evidence="3 9" id="KW-0645">Protease</keyword>
<evidence type="ECO:0000256" key="4">
    <source>
        <dbReference type="ARBA" id="ARBA00022692"/>
    </source>
</evidence>
<accession>A0A9E7C2K2</accession>
<dbReference type="GO" id="GO:0006508">
    <property type="term" value="P:proteolysis"/>
    <property type="evidence" value="ECO:0007669"/>
    <property type="project" value="UniProtKB-KW"/>
</dbReference>
<dbReference type="KEGG" id="sbae:DSM104329_04265"/>
<dbReference type="AlphaFoldDB" id="A0A9E7C2K2"/>
<dbReference type="InterPro" id="IPR047680">
    <property type="entry name" value="MarP-like"/>
</dbReference>
<dbReference type="RefSeq" id="WP_259311886.1">
    <property type="nucleotide sequence ID" value="NZ_CP087164.1"/>
</dbReference>
<dbReference type="Proteomes" id="UP001162834">
    <property type="component" value="Chromosome"/>
</dbReference>
<comment type="subcellular location">
    <subcellularLocation>
        <location evidence="1">Membrane</location>
        <topology evidence="1">Multi-pass membrane protein</topology>
    </subcellularLocation>
</comment>
<dbReference type="GO" id="GO:0004252">
    <property type="term" value="F:serine-type endopeptidase activity"/>
    <property type="evidence" value="ECO:0007669"/>
    <property type="project" value="InterPro"/>
</dbReference>